<dbReference type="SMART" id="SM00388">
    <property type="entry name" value="HisKA"/>
    <property type="match status" value="1"/>
</dbReference>
<feature type="domain" description="PAS" evidence="7">
    <location>
        <begin position="20"/>
        <end position="56"/>
    </location>
</feature>
<evidence type="ECO:0000259" key="8">
    <source>
        <dbReference type="PROSITE" id="PS50113"/>
    </source>
</evidence>
<dbReference type="Gene3D" id="1.10.287.130">
    <property type="match status" value="1"/>
</dbReference>
<dbReference type="InterPro" id="IPR013656">
    <property type="entry name" value="PAS_4"/>
</dbReference>
<dbReference type="SMART" id="SM00091">
    <property type="entry name" value="PAS"/>
    <property type="match status" value="2"/>
</dbReference>
<dbReference type="InterPro" id="IPR036097">
    <property type="entry name" value="HisK_dim/P_sf"/>
</dbReference>
<dbReference type="InterPro" id="IPR000014">
    <property type="entry name" value="PAS"/>
</dbReference>
<feature type="domain" description="PAC" evidence="8">
    <location>
        <begin position="83"/>
        <end position="135"/>
    </location>
</feature>
<dbReference type="SMART" id="SM00086">
    <property type="entry name" value="PAC"/>
    <property type="match status" value="2"/>
</dbReference>
<dbReference type="CDD" id="cd00082">
    <property type="entry name" value="HisKA"/>
    <property type="match status" value="1"/>
</dbReference>
<dbReference type="PANTHER" id="PTHR43304:SF1">
    <property type="entry name" value="PAC DOMAIN-CONTAINING PROTEIN"/>
    <property type="match status" value="1"/>
</dbReference>
<dbReference type="InterPro" id="IPR052162">
    <property type="entry name" value="Sensor_kinase/Photoreceptor"/>
</dbReference>
<dbReference type="PROSITE" id="PS50113">
    <property type="entry name" value="PAC"/>
    <property type="match status" value="2"/>
</dbReference>
<accession>A0ABV5ANW0</accession>
<reference evidence="9 10" key="1">
    <citation type="journal article" date="2024" name="Int. J. Mol. Sci.">
        <title>Exploration of Alicyclobacillus spp. Genome in Search of Antibiotic Resistance.</title>
        <authorList>
            <person name="Bucka-Kolendo J."/>
            <person name="Kiousi D.E."/>
            <person name="Dekowska A."/>
            <person name="Mikolajczuk-Szczyrba A."/>
            <person name="Karadedos D.M."/>
            <person name="Michael P."/>
            <person name="Galanis A."/>
            <person name="Sokolowska B."/>
        </authorList>
    </citation>
    <scope>NUCLEOTIDE SEQUENCE [LARGE SCALE GENOMIC DNA]</scope>
    <source>
        <strain evidence="9 10">KKP 3000</strain>
    </source>
</reference>
<evidence type="ECO:0000256" key="1">
    <source>
        <dbReference type="ARBA" id="ARBA00000085"/>
    </source>
</evidence>
<evidence type="ECO:0000313" key="10">
    <source>
        <dbReference type="Proteomes" id="UP001579974"/>
    </source>
</evidence>
<dbReference type="PROSITE" id="PS50112">
    <property type="entry name" value="PAS"/>
    <property type="match status" value="1"/>
</dbReference>
<dbReference type="Gene3D" id="2.10.70.100">
    <property type="match status" value="1"/>
</dbReference>
<dbReference type="SUPFAM" id="SSF55785">
    <property type="entry name" value="PYP-like sensor domain (PAS domain)"/>
    <property type="match status" value="2"/>
</dbReference>
<sequence length="325" mass="36953">MVQNSDDLLHANICSIHMAAFENHPDALFVLDSDGYYRQYNKKIFSVLGYSEQDYVTARFGDFTPGLDGDLGRQRVQKAACGESQQFVLNTRHRDGSEAYLQTTLVPVTIDGHVWIMGYSKDITKQVKVEQELRENQELLSRALEIAKLGNWSLDFETRRLELMESAQVIFGVPYCILPSSKVAEKIHPNDYDMVLQLTLRSINEPGLISDCDFRVIQQDGTVRYVHTQWTVTTDNTFKRPVLFGTVQDITERKQTEEMLVNSEKLAVVGQLAAGMAHEIRNPLMVAQGFIQLLETTPVDIAKKSSYFELVKESHKQIDLLAEQM</sequence>
<organism evidence="9 10">
    <name type="scientific">Alicyclobacillus fastidiosus</name>
    <dbReference type="NCBI Taxonomy" id="392011"/>
    <lineage>
        <taxon>Bacteria</taxon>
        <taxon>Bacillati</taxon>
        <taxon>Bacillota</taxon>
        <taxon>Bacilli</taxon>
        <taxon>Bacillales</taxon>
        <taxon>Alicyclobacillaceae</taxon>
        <taxon>Alicyclobacillus</taxon>
    </lineage>
</organism>
<dbReference type="RefSeq" id="WP_275473988.1">
    <property type="nucleotide sequence ID" value="NZ_CP162940.1"/>
</dbReference>
<dbReference type="CDD" id="cd00130">
    <property type="entry name" value="PAS"/>
    <property type="match status" value="2"/>
</dbReference>
<evidence type="ECO:0000313" key="9">
    <source>
        <dbReference type="EMBL" id="MFB5193245.1"/>
    </source>
</evidence>
<dbReference type="EMBL" id="JBDXSU010000054">
    <property type="protein sequence ID" value="MFB5193245.1"/>
    <property type="molecule type" value="Genomic_DNA"/>
</dbReference>
<comment type="catalytic activity">
    <reaction evidence="1">
        <text>ATP + protein L-histidine = ADP + protein N-phospho-L-histidine.</text>
        <dbReference type="EC" id="2.7.13.3"/>
    </reaction>
</comment>
<evidence type="ECO:0000256" key="4">
    <source>
        <dbReference type="ARBA" id="ARBA00022679"/>
    </source>
</evidence>
<dbReference type="NCBIfam" id="TIGR00229">
    <property type="entry name" value="sensory_box"/>
    <property type="match status" value="2"/>
</dbReference>
<evidence type="ECO:0000259" key="7">
    <source>
        <dbReference type="PROSITE" id="PS50112"/>
    </source>
</evidence>
<dbReference type="InterPro" id="IPR001610">
    <property type="entry name" value="PAC"/>
</dbReference>
<dbReference type="PANTHER" id="PTHR43304">
    <property type="entry name" value="PHYTOCHROME-LIKE PROTEIN CPH1"/>
    <property type="match status" value="1"/>
</dbReference>
<dbReference type="Pfam" id="PF08448">
    <property type="entry name" value="PAS_4"/>
    <property type="match status" value="1"/>
</dbReference>
<dbReference type="InterPro" id="IPR035965">
    <property type="entry name" value="PAS-like_dom_sf"/>
</dbReference>
<dbReference type="InterPro" id="IPR003661">
    <property type="entry name" value="HisK_dim/P_dom"/>
</dbReference>
<keyword evidence="3" id="KW-0597">Phosphoprotein</keyword>
<keyword evidence="4" id="KW-0808">Transferase</keyword>
<dbReference type="InterPro" id="IPR013655">
    <property type="entry name" value="PAS_fold_3"/>
</dbReference>
<dbReference type="Pfam" id="PF00512">
    <property type="entry name" value="HisKA"/>
    <property type="match status" value="1"/>
</dbReference>
<feature type="domain" description="PAC" evidence="8">
    <location>
        <begin position="210"/>
        <end position="262"/>
    </location>
</feature>
<proteinExistence type="predicted"/>
<evidence type="ECO:0000256" key="6">
    <source>
        <dbReference type="ARBA" id="ARBA00023012"/>
    </source>
</evidence>
<dbReference type="Pfam" id="PF08447">
    <property type="entry name" value="PAS_3"/>
    <property type="match status" value="1"/>
</dbReference>
<keyword evidence="5" id="KW-0418">Kinase</keyword>
<dbReference type="Proteomes" id="UP001579974">
    <property type="component" value="Unassembled WGS sequence"/>
</dbReference>
<protein>
    <recommendedName>
        <fullName evidence="2">histidine kinase</fullName>
        <ecNumber evidence="2">2.7.13.3</ecNumber>
    </recommendedName>
</protein>
<gene>
    <name evidence="9" type="ORF">KKP3000_003538</name>
</gene>
<dbReference type="SUPFAM" id="SSF47384">
    <property type="entry name" value="Homodimeric domain of signal transducing histidine kinase"/>
    <property type="match status" value="1"/>
</dbReference>
<comment type="caution">
    <text evidence="9">The sequence shown here is derived from an EMBL/GenBank/DDBJ whole genome shotgun (WGS) entry which is preliminary data.</text>
</comment>
<name>A0ABV5ANW0_9BACL</name>
<keyword evidence="10" id="KW-1185">Reference proteome</keyword>
<dbReference type="Gene3D" id="3.30.450.20">
    <property type="entry name" value="PAS domain"/>
    <property type="match status" value="2"/>
</dbReference>
<evidence type="ECO:0000256" key="3">
    <source>
        <dbReference type="ARBA" id="ARBA00022553"/>
    </source>
</evidence>
<keyword evidence="6" id="KW-0902">Two-component regulatory system</keyword>
<evidence type="ECO:0000256" key="2">
    <source>
        <dbReference type="ARBA" id="ARBA00012438"/>
    </source>
</evidence>
<evidence type="ECO:0000256" key="5">
    <source>
        <dbReference type="ARBA" id="ARBA00022777"/>
    </source>
</evidence>
<dbReference type="InterPro" id="IPR000700">
    <property type="entry name" value="PAS-assoc_C"/>
</dbReference>
<dbReference type="EC" id="2.7.13.3" evidence="2"/>